<dbReference type="InterPro" id="IPR036259">
    <property type="entry name" value="MFS_trans_sf"/>
</dbReference>
<dbReference type="InterPro" id="IPR020846">
    <property type="entry name" value="MFS_dom"/>
</dbReference>
<sequence>MPGWRYAFSLNREAVKAATPPGTVRLIEPTTTTTTTTNTTTTIIPENGTAPASALNNAERGRFSKYPLPTSDPADPLNWAPWRKLACISSVSLYAFVSNFISACVAPALPVWNIEFPEDQRKTEELMQFVAYNVLLLGFGNVFLVPVANIFGRRVVVLISTLILFVSTAVGAATSNFLGILIVRCFQGFGSSASETVVPAVVGEMYFVHERGKWMAYYTAALASGSVVGGISGGYIAVRLGWFQVFWVSAVLAGLTFLCAVLFIPETIYERGAHCLPIQRNLPRPSRYWPRTPAPYLSLVTLPSMRMTLPSRFRYTGELDPTYTWYQPSSSGDLGSTAMTPTRVSKQVRLSGATALTNFTYHSYTFADSLKFGMYRGRIKYQFMKPWYTLRLPATWIAMLQYGGLVGAVAVISTIGPQLLILPPYSWGEDTGLLFIGALIGIVLGALTTALLADRRLKAFAKKQDHGYAEPETRLPIMLPALALGTGGLLVFGFCAQYPGEYQWIGLQVAYGMVAFALTQVPSLWFSYLIDTYNQLASDCFVMICILRGAVPFIWLLFVIQWIEKDGYLVPFGGFTVIMGLFSLLIVPILWAGKRMRIATARYVVGNQ</sequence>
<reference evidence="7" key="1">
    <citation type="journal article" date="2023" name="Mol. Phylogenet. Evol.">
        <title>Genome-scale phylogeny and comparative genomics of the fungal order Sordariales.</title>
        <authorList>
            <person name="Hensen N."/>
            <person name="Bonometti L."/>
            <person name="Westerberg I."/>
            <person name="Brannstrom I.O."/>
            <person name="Guillou S."/>
            <person name="Cros-Aarteil S."/>
            <person name="Calhoun S."/>
            <person name="Haridas S."/>
            <person name="Kuo A."/>
            <person name="Mondo S."/>
            <person name="Pangilinan J."/>
            <person name="Riley R."/>
            <person name="LaButti K."/>
            <person name="Andreopoulos B."/>
            <person name="Lipzen A."/>
            <person name="Chen C."/>
            <person name="Yan M."/>
            <person name="Daum C."/>
            <person name="Ng V."/>
            <person name="Clum A."/>
            <person name="Steindorff A."/>
            <person name="Ohm R.A."/>
            <person name="Martin F."/>
            <person name="Silar P."/>
            <person name="Natvig D.O."/>
            <person name="Lalanne C."/>
            <person name="Gautier V."/>
            <person name="Ament-Velasquez S.L."/>
            <person name="Kruys A."/>
            <person name="Hutchinson M.I."/>
            <person name="Powell A.J."/>
            <person name="Barry K."/>
            <person name="Miller A.N."/>
            <person name="Grigoriev I.V."/>
            <person name="Debuchy R."/>
            <person name="Gladieux P."/>
            <person name="Hiltunen Thoren M."/>
            <person name="Johannesson H."/>
        </authorList>
    </citation>
    <scope>NUCLEOTIDE SEQUENCE</scope>
    <source>
        <strain evidence="7">CBS 892.96</strain>
    </source>
</reference>
<accession>A0AAN6W4T5</accession>
<dbReference type="Gene3D" id="1.20.1720.10">
    <property type="entry name" value="Multidrug resistance protein D"/>
    <property type="match status" value="1"/>
</dbReference>
<gene>
    <name evidence="7" type="ORF">QBC36DRAFT_355479</name>
</gene>
<dbReference type="Pfam" id="PF07690">
    <property type="entry name" value="MFS_1"/>
    <property type="match status" value="1"/>
</dbReference>
<feature type="transmembrane region" description="Helical" evidence="5">
    <location>
        <begin position="505"/>
        <end position="528"/>
    </location>
</feature>
<feature type="transmembrane region" description="Helical" evidence="5">
    <location>
        <begin position="244"/>
        <end position="264"/>
    </location>
</feature>
<evidence type="ECO:0000256" key="4">
    <source>
        <dbReference type="ARBA" id="ARBA00023136"/>
    </source>
</evidence>
<comment type="subcellular location">
    <subcellularLocation>
        <location evidence="1">Membrane</location>
        <topology evidence="1">Multi-pass membrane protein</topology>
    </subcellularLocation>
</comment>
<dbReference type="SUPFAM" id="SSF103473">
    <property type="entry name" value="MFS general substrate transporter"/>
    <property type="match status" value="1"/>
</dbReference>
<feature type="transmembrane region" description="Helical" evidence="5">
    <location>
        <begin position="388"/>
        <end position="412"/>
    </location>
</feature>
<evidence type="ECO:0000313" key="7">
    <source>
        <dbReference type="EMBL" id="KAK4175166.1"/>
    </source>
</evidence>
<dbReference type="GO" id="GO:0005886">
    <property type="term" value="C:plasma membrane"/>
    <property type="evidence" value="ECO:0007669"/>
    <property type="project" value="TreeGrafter"/>
</dbReference>
<dbReference type="GO" id="GO:0022857">
    <property type="term" value="F:transmembrane transporter activity"/>
    <property type="evidence" value="ECO:0007669"/>
    <property type="project" value="InterPro"/>
</dbReference>
<keyword evidence="2 5" id="KW-0812">Transmembrane</keyword>
<evidence type="ECO:0000259" key="6">
    <source>
        <dbReference type="PROSITE" id="PS50850"/>
    </source>
</evidence>
<dbReference type="InterPro" id="IPR011701">
    <property type="entry name" value="MFS"/>
</dbReference>
<evidence type="ECO:0000256" key="5">
    <source>
        <dbReference type="SAM" id="Phobius"/>
    </source>
</evidence>
<feature type="transmembrane region" description="Helical" evidence="5">
    <location>
        <begin position="155"/>
        <end position="183"/>
    </location>
</feature>
<dbReference type="Proteomes" id="UP001302321">
    <property type="component" value="Unassembled WGS sequence"/>
</dbReference>
<feature type="transmembrane region" description="Helical" evidence="5">
    <location>
        <begin position="540"/>
        <end position="563"/>
    </location>
</feature>
<dbReference type="PANTHER" id="PTHR23502">
    <property type="entry name" value="MAJOR FACILITATOR SUPERFAMILY"/>
    <property type="match status" value="1"/>
</dbReference>
<feature type="transmembrane region" description="Helical" evidence="5">
    <location>
        <begin position="215"/>
        <end position="238"/>
    </location>
</feature>
<feature type="transmembrane region" description="Helical" evidence="5">
    <location>
        <begin position="129"/>
        <end position="148"/>
    </location>
</feature>
<feature type="transmembrane region" description="Helical" evidence="5">
    <location>
        <begin position="91"/>
        <end position="109"/>
    </location>
</feature>
<reference evidence="7" key="2">
    <citation type="submission" date="2023-05" db="EMBL/GenBank/DDBJ databases">
        <authorList>
            <consortium name="Lawrence Berkeley National Laboratory"/>
            <person name="Steindorff A."/>
            <person name="Hensen N."/>
            <person name="Bonometti L."/>
            <person name="Westerberg I."/>
            <person name="Brannstrom I.O."/>
            <person name="Guillou S."/>
            <person name="Cros-Aarteil S."/>
            <person name="Calhoun S."/>
            <person name="Haridas S."/>
            <person name="Kuo A."/>
            <person name="Mondo S."/>
            <person name="Pangilinan J."/>
            <person name="Riley R."/>
            <person name="Labutti K."/>
            <person name="Andreopoulos B."/>
            <person name="Lipzen A."/>
            <person name="Chen C."/>
            <person name="Yanf M."/>
            <person name="Daum C."/>
            <person name="Ng V."/>
            <person name="Clum A."/>
            <person name="Ohm R."/>
            <person name="Martin F."/>
            <person name="Silar P."/>
            <person name="Natvig D."/>
            <person name="Lalanne C."/>
            <person name="Gautier V."/>
            <person name="Ament-Velasquez S.L."/>
            <person name="Kruys A."/>
            <person name="Hutchinson M.I."/>
            <person name="Powell A.J."/>
            <person name="Barry K."/>
            <person name="Miller A.N."/>
            <person name="Grigoriev I.V."/>
            <person name="Debuchy R."/>
            <person name="Gladieux P."/>
            <person name="Thoren M.H."/>
            <person name="Johannesson H."/>
        </authorList>
    </citation>
    <scope>NUCLEOTIDE SEQUENCE</scope>
    <source>
        <strain evidence="7">CBS 892.96</strain>
    </source>
</reference>
<keyword evidence="4 5" id="KW-0472">Membrane</keyword>
<organism evidence="7 8">
    <name type="scientific">Triangularia setosa</name>
    <dbReference type="NCBI Taxonomy" id="2587417"/>
    <lineage>
        <taxon>Eukaryota</taxon>
        <taxon>Fungi</taxon>
        <taxon>Dikarya</taxon>
        <taxon>Ascomycota</taxon>
        <taxon>Pezizomycotina</taxon>
        <taxon>Sordariomycetes</taxon>
        <taxon>Sordariomycetidae</taxon>
        <taxon>Sordariales</taxon>
        <taxon>Podosporaceae</taxon>
        <taxon>Triangularia</taxon>
    </lineage>
</organism>
<evidence type="ECO:0000256" key="3">
    <source>
        <dbReference type="ARBA" id="ARBA00022989"/>
    </source>
</evidence>
<dbReference type="PROSITE" id="PS50850">
    <property type="entry name" value="MFS"/>
    <property type="match status" value="1"/>
</dbReference>
<feature type="transmembrane region" description="Helical" evidence="5">
    <location>
        <begin position="432"/>
        <end position="454"/>
    </location>
</feature>
<keyword evidence="8" id="KW-1185">Reference proteome</keyword>
<dbReference type="EMBL" id="MU866246">
    <property type="protein sequence ID" value="KAK4175166.1"/>
    <property type="molecule type" value="Genomic_DNA"/>
</dbReference>
<feature type="domain" description="Major facilitator superfamily (MFS) profile" evidence="6">
    <location>
        <begin position="87"/>
        <end position="608"/>
    </location>
</feature>
<proteinExistence type="predicted"/>
<protein>
    <submittedName>
        <fullName evidence="7">Major facilitator superfamily domain-containing protein</fullName>
    </submittedName>
</protein>
<comment type="caution">
    <text evidence="7">The sequence shown here is derived from an EMBL/GenBank/DDBJ whole genome shotgun (WGS) entry which is preliminary data.</text>
</comment>
<dbReference type="PANTHER" id="PTHR23502:SF181">
    <property type="entry name" value="MAJOR FACILITATOR SUPERFAMILY (MFS) PROFILE DOMAIN-CONTAINING PROTEIN"/>
    <property type="match status" value="1"/>
</dbReference>
<feature type="transmembrane region" description="Helical" evidence="5">
    <location>
        <begin position="569"/>
        <end position="592"/>
    </location>
</feature>
<evidence type="ECO:0000256" key="2">
    <source>
        <dbReference type="ARBA" id="ARBA00022692"/>
    </source>
</evidence>
<keyword evidence="3 5" id="KW-1133">Transmembrane helix</keyword>
<feature type="transmembrane region" description="Helical" evidence="5">
    <location>
        <begin position="475"/>
        <end position="499"/>
    </location>
</feature>
<evidence type="ECO:0000313" key="8">
    <source>
        <dbReference type="Proteomes" id="UP001302321"/>
    </source>
</evidence>
<evidence type="ECO:0000256" key="1">
    <source>
        <dbReference type="ARBA" id="ARBA00004141"/>
    </source>
</evidence>
<name>A0AAN6W4T5_9PEZI</name>
<dbReference type="AlphaFoldDB" id="A0AAN6W4T5"/>